<dbReference type="AlphaFoldDB" id="C5LUD7"/>
<organism evidence="2">
    <name type="scientific">Perkinsus marinus (strain ATCC 50983 / TXsc)</name>
    <dbReference type="NCBI Taxonomy" id="423536"/>
    <lineage>
        <taxon>Eukaryota</taxon>
        <taxon>Sar</taxon>
        <taxon>Alveolata</taxon>
        <taxon>Perkinsozoa</taxon>
        <taxon>Perkinsea</taxon>
        <taxon>Perkinsida</taxon>
        <taxon>Perkinsidae</taxon>
        <taxon>Perkinsus</taxon>
    </lineage>
</organism>
<dbReference type="GeneID" id="9051510"/>
<keyword evidence="2" id="KW-1185">Reference proteome</keyword>
<name>C5LUD7_PERM5</name>
<evidence type="ECO:0000313" key="1">
    <source>
        <dbReference type="EMBL" id="EEQ99670.1"/>
    </source>
</evidence>
<sequence>MPPPPSKVPGPLRKVQDMWTKGGHRAFHYTVIPAIFAYGLYQADELTLNPIDLFKKIVFS</sequence>
<dbReference type="Proteomes" id="UP000007800">
    <property type="component" value="Unassembled WGS sequence"/>
</dbReference>
<dbReference type="InParanoid" id="C5LUD7"/>
<dbReference type="EMBL" id="GG685476">
    <property type="protein sequence ID" value="EEQ99670.1"/>
    <property type="molecule type" value="Genomic_DNA"/>
</dbReference>
<evidence type="ECO:0000313" key="2">
    <source>
        <dbReference type="Proteomes" id="UP000007800"/>
    </source>
</evidence>
<gene>
    <name evidence="1" type="ORF">Pmar_PMAR010934</name>
</gene>
<protein>
    <submittedName>
        <fullName evidence="1">Uncharacterized protein</fullName>
    </submittedName>
</protein>
<accession>C5LUD7</accession>
<proteinExistence type="predicted"/>
<dbReference type="OrthoDB" id="354144at2759"/>
<dbReference type="RefSeq" id="XP_002766953.1">
    <property type="nucleotide sequence ID" value="XM_002766907.1"/>
</dbReference>
<dbReference type="OMA" id="HRAFHYT"/>
<reference evidence="1 2" key="1">
    <citation type="submission" date="2008-07" db="EMBL/GenBank/DDBJ databases">
        <authorList>
            <person name="El-Sayed N."/>
            <person name="Caler E."/>
            <person name="Inman J."/>
            <person name="Amedeo P."/>
            <person name="Hass B."/>
            <person name="Wortman J."/>
        </authorList>
    </citation>
    <scope>NUCLEOTIDE SEQUENCE [LARGE SCALE GENOMIC DNA]</scope>
    <source>
        <strain evidence="2">ATCC 50983 / TXsc</strain>
    </source>
</reference>